<dbReference type="InterPro" id="IPR051047">
    <property type="entry name" value="AccD/PCCB"/>
</dbReference>
<keyword evidence="3" id="KW-0808">Transferase</keyword>
<dbReference type="Pfam" id="PF01039">
    <property type="entry name" value="Carboxyl_trans"/>
    <property type="match status" value="1"/>
</dbReference>
<name>M6Q4D1_9LEPT</name>
<dbReference type="InterPro" id="IPR011762">
    <property type="entry name" value="COA_CT_N"/>
</dbReference>
<dbReference type="SUPFAM" id="SSF52096">
    <property type="entry name" value="ClpP/crotonase"/>
    <property type="match status" value="2"/>
</dbReference>
<dbReference type="InterPro" id="IPR011763">
    <property type="entry name" value="COA_CT_C"/>
</dbReference>
<dbReference type="InterPro" id="IPR029045">
    <property type="entry name" value="ClpP/crotonase-like_dom_sf"/>
</dbReference>
<protein>
    <submittedName>
        <fullName evidence="3">Carboxyl transferase domain protein</fullName>
    </submittedName>
</protein>
<dbReference type="PROSITE" id="PS50980">
    <property type="entry name" value="COA_CT_NTER"/>
    <property type="match status" value="1"/>
</dbReference>
<dbReference type="RefSeq" id="WP_004503232.1">
    <property type="nucleotide sequence ID" value="NZ_AHNU02000041.1"/>
</dbReference>
<dbReference type="InterPro" id="IPR034733">
    <property type="entry name" value="AcCoA_carboxyl_beta"/>
</dbReference>
<dbReference type="GO" id="GO:0016740">
    <property type="term" value="F:transferase activity"/>
    <property type="evidence" value="ECO:0007669"/>
    <property type="project" value="UniProtKB-KW"/>
</dbReference>
<gene>
    <name evidence="3" type="ORF">LEP1GSC108_3017</name>
</gene>
<dbReference type="PROSITE" id="PS50989">
    <property type="entry name" value="COA_CT_CTER"/>
    <property type="match status" value="1"/>
</dbReference>
<dbReference type="Proteomes" id="UP000012118">
    <property type="component" value="Unassembled WGS sequence"/>
</dbReference>
<sequence length="550" mass="60368">MSEAKYSLENPFQSTTEPDVLKTRGLYEEANELGKELLNKPLTGGGVDRILVQHSKERMTVWERIKVLTEKEPNILYQNWGKSLDGASLVTGILNINGRDVAVYGHDFTLRAGSMDATNGNKLARLIYMAGEHGIPLIGMNDSAGAYVPAGVGGLDGYSEAFTALRKISGVVPSLMLMFGFNAGGGAYLPRQGSFMIQCDNTFFGLTGPGVVKSVLGEDISADDLGGPKVHGQSGVVDIVTGDELGSLRTALRLLSYLPDNNHSFAPFHATSDPTDRFIYEEEILFKKTFNSPTGMNTPFDITLYLQNICDHGQYFEIQGQRSRNLVTAFGRIGGHVIAFVANNSAVSSGQIDIGAARKGTRFIRFCNLYNIPIVFLEDTTGFLPGKEQEQNGIVLEGRKLLDSIIDIRTPRLTLIIRNAFGGAYACFNSYHTGADMVFALPTARIAVMGPAGKDYVYKDEVSSIQKEYQENVKKGMSEKEAIVVRDKKLQVLSTQYERELMNPKEALSLGSVSRIVLPGTTRSILFQNLDYLIRHYKPAPLSGPQREFE</sequence>
<dbReference type="GO" id="GO:0004658">
    <property type="term" value="F:propionyl-CoA carboxylase activity"/>
    <property type="evidence" value="ECO:0007669"/>
    <property type="project" value="TreeGrafter"/>
</dbReference>
<accession>M6Q4D1</accession>
<keyword evidence="4" id="KW-1185">Reference proteome</keyword>
<evidence type="ECO:0000259" key="1">
    <source>
        <dbReference type="PROSITE" id="PS50980"/>
    </source>
</evidence>
<feature type="domain" description="CoA carboxyltransferase C-terminal" evidence="2">
    <location>
        <begin position="277"/>
        <end position="532"/>
    </location>
</feature>
<dbReference type="AlphaFoldDB" id="M6Q4D1"/>
<dbReference type="PANTHER" id="PTHR43842">
    <property type="entry name" value="PROPIONYL-COA CARBOXYLASE BETA CHAIN"/>
    <property type="match status" value="1"/>
</dbReference>
<comment type="caution">
    <text evidence="3">The sequence shown here is derived from an EMBL/GenBank/DDBJ whole genome shotgun (WGS) entry which is preliminary data.</text>
</comment>
<evidence type="ECO:0000313" key="3">
    <source>
        <dbReference type="EMBL" id="EMN90451.1"/>
    </source>
</evidence>
<feature type="domain" description="CoA carboxyltransferase N-terminal" evidence="1">
    <location>
        <begin position="26"/>
        <end position="270"/>
    </location>
</feature>
<dbReference type="Gene3D" id="3.90.226.10">
    <property type="entry name" value="2-enoyl-CoA Hydratase, Chain A, domain 1"/>
    <property type="match status" value="2"/>
</dbReference>
<organism evidence="3 4">
    <name type="scientific">Leptospira weilii str. UI 13098</name>
    <dbReference type="NCBI Taxonomy" id="1088542"/>
    <lineage>
        <taxon>Bacteria</taxon>
        <taxon>Pseudomonadati</taxon>
        <taxon>Spirochaetota</taxon>
        <taxon>Spirochaetia</taxon>
        <taxon>Leptospirales</taxon>
        <taxon>Leptospiraceae</taxon>
        <taxon>Leptospira</taxon>
    </lineage>
</organism>
<proteinExistence type="predicted"/>
<dbReference type="EMBL" id="AHNU02000041">
    <property type="protein sequence ID" value="EMN90451.1"/>
    <property type="molecule type" value="Genomic_DNA"/>
</dbReference>
<reference evidence="3 4" key="1">
    <citation type="submission" date="2013-01" db="EMBL/GenBank/DDBJ databases">
        <authorList>
            <person name="Harkins D.M."/>
            <person name="Durkin A.S."/>
            <person name="Brinkac L.M."/>
            <person name="Haft D.H."/>
            <person name="Selengut J.D."/>
            <person name="Sanka R."/>
            <person name="DePew J."/>
            <person name="Purushe J."/>
            <person name="Chanthongthip A."/>
            <person name="Lattana O."/>
            <person name="Phetsouvanh R."/>
            <person name="Newton P.N."/>
            <person name="Vinetz J.M."/>
            <person name="Sutton G.G."/>
            <person name="Nierman W.C."/>
            <person name="Fouts D.E."/>
        </authorList>
    </citation>
    <scope>NUCLEOTIDE SEQUENCE [LARGE SCALE GENOMIC DNA]</scope>
    <source>
        <strain evidence="3 4">UI 13098</strain>
    </source>
</reference>
<evidence type="ECO:0000313" key="4">
    <source>
        <dbReference type="Proteomes" id="UP000012118"/>
    </source>
</evidence>
<evidence type="ECO:0000259" key="2">
    <source>
        <dbReference type="PROSITE" id="PS50989"/>
    </source>
</evidence>
<dbReference type="PANTHER" id="PTHR43842:SF2">
    <property type="entry name" value="PROPIONYL-COA CARBOXYLASE BETA CHAIN, MITOCHONDRIAL"/>
    <property type="match status" value="1"/>
</dbReference>